<dbReference type="InterPro" id="IPR007074">
    <property type="entry name" value="LicD/FKTN/FKRP_NTP_transf"/>
</dbReference>
<gene>
    <name evidence="3" type="ORF">TIS948_LOCUS26718</name>
</gene>
<evidence type="ECO:0000313" key="3">
    <source>
        <dbReference type="EMBL" id="CAF3389658.1"/>
    </source>
</evidence>
<accession>A0A817Z3G8</accession>
<evidence type="ECO:0000256" key="1">
    <source>
        <dbReference type="SAM" id="Phobius"/>
    </source>
</evidence>
<keyword evidence="1" id="KW-0812">Transmembrane</keyword>
<dbReference type="InterPro" id="IPR052613">
    <property type="entry name" value="LicD_transferase"/>
</dbReference>
<keyword evidence="1" id="KW-0472">Membrane</keyword>
<evidence type="ECO:0000259" key="2">
    <source>
        <dbReference type="Pfam" id="PF04991"/>
    </source>
</evidence>
<dbReference type="Proteomes" id="UP000663825">
    <property type="component" value="Unassembled WGS sequence"/>
</dbReference>
<proteinExistence type="predicted"/>
<dbReference type="PANTHER" id="PTHR13627">
    <property type="entry name" value="FUKUTIN RELATED PROTEIN"/>
    <property type="match status" value="1"/>
</dbReference>
<name>A0A817Z3G8_9BILA</name>
<dbReference type="OrthoDB" id="10000016at2759"/>
<dbReference type="PANTHER" id="PTHR13627:SF31">
    <property type="entry name" value="RIBITOL 5-PHOSPHATE TRANSFERASE FKRP"/>
    <property type="match status" value="1"/>
</dbReference>
<sequence length="261" mass="30193">MSRLPQKKRAYYTLTTMYVVATAAYFIYTTNHTTMFERIHKEIISLITMKFSRVGISECSSLQCSYSTQCTTKNETCCAYILKHFLVFLDGFFRSHNLTYVVIYGSLLGAVRDHTIIPWTHDIDVGYFNSTYLHSNEIRNELYENGYHLFEAIGMSRICVRKNNSITNWLTTQIVHRKSPTVMGDLSAYIDLYTAAKNATNPISNISIYTIQTNDNFLTPISFEKMVEIDGQTFPTVDNVHEHLVYNYGNRYMTEISDRTM</sequence>
<comment type="caution">
    <text evidence="3">The sequence shown here is derived from an EMBL/GenBank/DDBJ whole genome shotgun (WGS) entry which is preliminary data.</text>
</comment>
<evidence type="ECO:0000313" key="4">
    <source>
        <dbReference type="Proteomes" id="UP000663825"/>
    </source>
</evidence>
<feature type="transmembrane region" description="Helical" evidence="1">
    <location>
        <begin position="12"/>
        <end position="28"/>
    </location>
</feature>
<organism evidence="3 4">
    <name type="scientific">Rotaria socialis</name>
    <dbReference type="NCBI Taxonomy" id="392032"/>
    <lineage>
        <taxon>Eukaryota</taxon>
        <taxon>Metazoa</taxon>
        <taxon>Spiralia</taxon>
        <taxon>Gnathifera</taxon>
        <taxon>Rotifera</taxon>
        <taxon>Eurotatoria</taxon>
        <taxon>Bdelloidea</taxon>
        <taxon>Philodinida</taxon>
        <taxon>Philodinidae</taxon>
        <taxon>Rotaria</taxon>
    </lineage>
</organism>
<reference evidence="3" key="1">
    <citation type="submission" date="2021-02" db="EMBL/GenBank/DDBJ databases">
        <authorList>
            <person name="Nowell W R."/>
        </authorList>
    </citation>
    <scope>NUCLEOTIDE SEQUENCE</scope>
</reference>
<dbReference type="EMBL" id="CAJNXB010004712">
    <property type="protein sequence ID" value="CAF3389658.1"/>
    <property type="molecule type" value="Genomic_DNA"/>
</dbReference>
<dbReference type="Pfam" id="PF04991">
    <property type="entry name" value="LicD"/>
    <property type="match status" value="1"/>
</dbReference>
<keyword evidence="1" id="KW-1133">Transmembrane helix</keyword>
<feature type="domain" description="LicD/FKTN/FKRP nucleotidyltransferase" evidence="2">
    <location>
        <begin position="94"/>
        <end position="127"/>
    </location>
</feature>
<dbReference type="AlphaFoldDB" id="A0A817Z3G8"/>
<dbReference type="GO" id="GO:0009100">
    <property type="term" value="P:glycoprotein metabolic process"/>
    <property type="evidence" value="ECO:0007669"/>
    <property type="project" value="UniProtKB-ARBA"/>
</dbReference>
<protein>
    <recommendedName>
        <fullName evidence="2">LicD/FKTN/FKRP nucleotidyltransferase domain-containing protein</fullName>
    </recommendedName>
</protein>